<reference evidence="1 2" key="1">
    <citation type="submission" date="2017-01" db="EMBL/GenBank/DDBJ databases">
        <title>Draft genome sequence of Bacillus oleronius.</title>
        <authorList>
            <person name="Allam M."/>
        </authorList>
    </citation>
    <scope>NUCLEOTIDE SEQUENCE [LARGE SCALE GENOMIC DNA]</scope>
    <source>
        <strain evidence="1 2">DSM 9356</strain>
    </source>
</reference>
<name>A0A8E2IA04_9BACI</name>
<sequence>MKLTTSLAQLLKEKKIALIVSLPENNWELARAAIESGVDAIKLHVNVEHRASGNHFYATEAYRTEFHKIRSGFTGPLGIVPGGALESISEREMKELINCGFDYFSIYAHHMPGWMMSIDQMEKTFAISADYSFNILGNVKNMGITALEASIIPGEEYGFPLTFKDALAYQKLVQKVDVPVLVPSQRKLTPSDIPLLYQTGIKAIMLGAIVLGHDTQSIKKAVSSFRKAIDSL</sequence>
<dbReference type="EMBL" id="MTLA01000053">
    <property type="protein sequence ID" value="OOP69476.1"/>
    <property type="molecule type" value="Genomic_DNA"/>
</dbReference>
<protein>
    <submittedName>
        <fullName evidence="1">Uncharacterized protein</fullName>
    </submittedName>
</protein>
<proteinExistence type="predicted"/>
<comment type="caution">
    <text evidence="1">The sequence shown here is derived from an EMBL/GenBank/DDBJ whole genome shotgun (WGS) entry which is preliminary data.</text>
</comment>
<evidence type="ECO:0000313" key="1">
    <source>
        <dbReference type="EMBL" id="OOP69476.1"/>
    </source>
</evidence>
<accession>A0A8E2IA04</accession>
<gene>
    <name evidence="1" type="ORF">BWZ43_05185</name>
</gene>
<organism evidence="1 2">
    <name type="scientific">Heyndrickxia oleronia</name>
    <dbReference type="NCBI Taxonomy" id="38875"/>
    <lineage>
        <taxon>Bacteria</taxon>
        <taxon>Bacillati</taxon>
        <taxon>Bacillota</taxon>
        <taxon>Bacilli</taxon>
        <taxon>Bacillales</taxon>
        <taxon>Bacillaceae</taxon>
        <taxon>Heyndrickxia</taxon>
    </lineage>
</organism>
<keyword evidence="2" id="KW-1185">Reference proteome</keyword>
<dbReference type="SUPFAM" id="SSF51391">
    <property type="entry name" value="Thiamin phosphate synthase"/>
    <property type="match status" value="1"/>
</dbReference>
<dbReference type="InterPro" id="IPR036206">
    <property type="entry name" value="ThiamineP_synth_sf"/>
</dbReference>
<dbReference type="Proteomes" id="UP000189761">
    <property type="component" value="Unassembled WGS sequence"/>
</dbReference>
<dbReference type="AlphaFoldDB" id="A0A8E2IA04"/>
<evidence type="ECO:0000313" key="2">
    <source>
        <dbReference type="Proteomes" id="UP000189761"/>
    </source>
</evidence>